<proteinExistence type="predicted"/>
<sequence>MSAATPRFSILIPVYNAAGFIEATLLSIAKQNFPGVEIILMDGGSNDGTLDIARAYPGLDIKITSEPDKGQLHALQKATQKATGEICYWLNADDILMPGSLAEVDKAFRDDPTLDLVFSDDFAFYEERQLLVNGGLIKGMTFADHSLYYRQMYSECVFWKREKTVLLPESFYDLRLYTDYAFFLNLRIGLKEKWLPKRLGAFRSVAGQISQTYQDRRRTEPPRIKAHCFERQGWSPQSIALRRALHGPSFFLRQWLRPAIHAALRAAGRKLDGGASRAAKNDAFFNDWLNPQKPVTPALIQLLYR</sequence>
<organism evidence="2 3">
    <name type="scientific">Novosphingobium ovatum</name>
    <dbReference type="NCBI Taxonomy" id="1908523"/>
    <lineage>
        <taxon>Bacteria</taxon>
        <taxon>Pseudomonadati</taxon>
        <taxon>Pseudomonadota</taxon>
        <taxon>Alphaproteobacteria</taxon>
        <taxon>Sphingomonadales</taxon>
        <taxon>Sphingomonadaceae</taxon>
        <taxon>Novosphingobium</taxon>
    </lineage>
</organism>
<protein>
    <submittedName>
        <fullName evidence="2">Glycosyltransferase</fullName>
    </submittedName>
</protein>
<feature type="domain" description="Glycosyltransferase 2-like" evidence="1">
    <location>
        <begin position="9"/>
        <end position="119"/>
    </location>
</feature>
<accession>A0ABW9XGP3</accession>
<dbReference type="InterPro" id="IPR029044">
    <property type="entry name" value="Nucleotide-diphossugar_trans"/>
</dbReference>
<dbReference type="InterPro" id="IPR050834">
    <property type="entry name" value="Glycosyltransf_2"/>
</dbReference>
<evidence type="ECO:0000313" key="3">
    <source>
        <dbReference type="Proteomes" id="UP000753724"/>
    </source>
</evidence>
<name>A0ABW9XGP3_9SPHN</name>
<dbReference type="PANTHER" id="PTHR43685">
    <property type="entry name" value="GLYCOSYLTRANSFERASE"/>
    <property type="match status" value="1"/>
</dbReference>
<keyword evidence="3" id="KW-1185">Reference proteome</keyword>
<comment type="caution">
    <text evidence="2">The sequence shown here is derived from an EMBL/GenBank/DDBJ whole genome shotgun (WGS) entry which is preliminary data.</text>
</comment>
<reference evidence="3" key="1">
    <citation type="submission" date="2020-01" db="EMBL/GenBank/DDBJ databases">
        <title>Sphingomonas sp. strain CSW-10.</title>
        <authorList>
            <person name="Chen W.-M."/>
        </authorList>
    </citation>
    <scope>NUCLEOTIDE SEQUENCE [LARGE SCALE GENOMIC DNA]</scope>
    <source>
        <strain evidence="3">FSY-8</strain>
    </source>
</reference>
<dbReference type="RefSeq" id="WP_161719854.1">
    <property type="nucleotide sequence ID" value="NZ_JAAAPO010000005.1"/>
</dbReference>
<dbReference type="EMBL" id="JAAAPO010000005">
    <property type="protein sequence ID" value="NBC37643.1"/>
    <property type="molecule type" value="Genomic_DNA"/>
</dbReference>
<dbReference type="SUPFAM" id="SSF53448">
    <property type="entry name" value="Nucleotide-diphospho-sugar transferases"/>
    <property type="match status" value="1"/>
</dbReference>
<evidence type="ECO:0000259" key="1">
    <source>
        <dbReference type="Pfam" id="PF00535"/>
    </source>
</evidence>
<dbReference type="Proteomes" id="UP000753724">
    <property type="component" value="Unassembled WGS sequence"/>
</dbReference>
<evidence type="ECO:0000313" key="2">
    <source>
        <dbReference type="EMBL" id="NBC37643.1"/>
    </source>
</evidence>
<dbReference type="PANTHER" id="PTHR43685:SF2">
    <property type="entry name" value="GLYCOSYLTRANSFERASE 2-LIKE DOMAIN-CONTAINING PROTEIN"/>
    <property type="match status" value="1"/>
</dbReference>
<dbReference type="Gene3D" id="3.90.550.10">
    <property type="entry name" value="Spore Coat Polysaccharide Biosynthesis Protein SpsA, Chain A"/>
    <property type="match status" value="1"/>
</dbReference>
<dbReference type="Pfam" id="PF00535">
    <property type="entry name" value="Glycos_transf_2"/>
    <property type="match status" value="1"/>
</dbReference>
<dbReference type="InterPro" id="IPR001173">
    <property type="entry name" value="Glyco_trans_2-like"/>
</dbReference>
<gene>
    <name evidence="2" type="ORF">GTZ99_13895</name>
</gene>